<evidence type="ECO:0000313" key="4">
    <source>
        <dbReference type="Proteomes" id="UP000176997"/>
    </source>
</evidence>
<reference evidence="3 4" key="1">
    <citation type="journal article" date="2016" name="Nat. Commun.">
        <title>Thousands of microbial genomes shed light on interconnected biogeochemical processes in an aquifer system.</title>
        <authorList>
            <person name="Anantharaman K."/>
            <person name="Brown C.T."/>
            <person name="Hug L.A."/>
            <person name="Sharon I."/>
            <person name="Castelle C.J."/>
            <person name="Probst A.J."/>
            <person name="Thomas B.C."/>
            <person name="Singh A."/>
            <person name="Wilkins M.J."/>
            <person name="Karaoz U."/>
            <person name="Brodie E.L."/>
            <person name="Williams K.H."/>
            <person name="Hubbard S.S."/>
            <person name="Banfield J.F."/>
        </authorList>
    </citation>
    <scope>NUCLEOTIDE SEQUENCE [LARGE SCALE GENOMIC DNA]</scope>
</reference>
<dbReference type="AlphaFoldDB" id="A0A1G2S550"/>
<dbReference type="EMBL" id="MHUS01000033">
    <property type="protein sequence ID" value="OHA80213.1"/>
    <property type="molecule type" value="Genomic_DNA"/>
</dbReference>
<evidence type="ECO:0000256" key="1">
    <source>
        <dbReference type="ARBA" id="ARBA00022801"/>
    </source>
</evidence>
<accession>A0A1G2S550</accession>
<keyword evidence="1" id="KW-0378">Hydrolase</keyword>
<name>A0A1G2S550_9BACT</name>
<comment type="caution">
    <text evidence="3">The sequence shown here is derived from an EMBL/GenBank/DDBJ whole genome shotgun (WGS) entry which is preliminary data.</text>
</comment>
<dbReference type="GO" id="GO:0016787">
    <property type="term" value="F:hydrolase activity"/>
    <property type="evidence" value="ECO:0007669"/>
    <property type="project" value="UniProtKB-KW"/>
</dbReference>
<dbReference type="PANTHER" id="PTHR11203:SF37">
    <property type="entry name" value="INTEGRATOR COMPLEX SUBUNIT 11"/>
    <property type="match status" value="1"/>
</dbReference>
<sequence>MQPGLYYQGYGGIDGVLAGSKHVFLLVHPDLTTEKVLHDCGNVMEDEEVRLGRDLPFRVDNLDSVVLSHGHFDHIGDVGKLPLNGYRGPFFGHTATKAIVEQQLTYQAQQQWIAKAAERIGEGDAFRKPRANAYPGREKPAFLQKHARQIMENFQGMRYETPFIPNGEQRGFIATLYDAGHIIGSSQVLYEVMVGDSKIKVLTCVDLGRSDCEVPLLRKPHTEFGAIDYCLIEATYGGKQHADRHKSREDLEELVFRGCRDGKRILIGAFSIMRTHAILSDLFWSYKRGKLPRDLVIYLDSPGAAKLNPVIMKHLECLSDSAQRDFRNRQENPFKFPNLRIVRDRKDSVALDKLRGPYVIISASGMWSMGRIVRHLANHVSDSNSLLVITGYQKPGCTGAQLEDLRGEIEIEGKTYTRRAEVVRIRSYGAHADGNDCVNHVVNHVRPRKGVFVVHGDTEPSEWMQRTLASKLDVPVEIVRKGRTYRLG</sequence>
<dbReference type="InterPro" id="IPR050698">
    <property type="entry name" value="MBL"/>
</dbReference>
<dbReference type="GO" id="GO:0004521">
    <property type="term" value="F:RNA endonuclease activity"/>
    <property type="evidence" value="ECO:0007669"/>
    <property type="project" value="TreeGrafter"/>
</dbReference>
<dbReference type="Pfam" id="PF10996">
    <property type="entry name" value="Beta-Casp"/>
    <property type="match status" value="1"/>
</dbReference>
<dbReference type="SMART" id="SM01027">
    <property type="entry name" value="Beta-Casp"/>
    <property type="match status" value="1"/>
</dbReference>
<dbReference type="Pfam" id="PF00753">
    <property type="entry name" value="Lactamase_B"/>
    <property type="match status" value="1"/>
</dbReference>
<dbReference type="Proteomes" id="UP000176997">
    <property type="component" value="Unassembled WGS sequence"/>
</dbReference>
<gene>
    <name evidence="3" type="ORF">A2675_02445</name>
</gene>
<organism evidence="3 4">
    <name type="scientific">Candidatus Yonathbacteria bacterium RIFCSPHIGHO2_01_FULL_51_10</name>
    <dbReference type="NCBI Taxonomy" id="1802723"/>
    <lineage>
        <taxon>Bacteria</taxon>
        <taxon>Candidatus Yonathiibacteriota</taxon>
    </lineage>
</organism>
<dbReference type="Gene3D" id="3.40.50.10890">
    <property type="match status" value="1"/>
</dbReference>
<dbReference type="PANTHER" id="PTHR11203">
    <property type="entry name" value="CLEAVAGE AND POLYADENYLATION SPECIFICITY FACTOR FAMILY MEMBER"/>
    <property type="match status" value="1"/>
</dbReference>
<dbReference type="InterPro" id="IPR001279">
    <property type="entry name" value="Metallo-B-lactamas"/>
</dbReference>
<evidence type="ECO:0000259" key="2">
    <source>
        <dbReference type="SMART" id="SM01027"/>
    </source>
</evidence>
<dbReference type="InterPro" id="IPR036866">
    <property type="entry name" value="RibonucZ/Hydroxyglut_hydro"/>
</dbReference>
<dbReference type="InterPro" id="IPR022712">
    <property type="entry name" value="Beta_Casp"/>
</dbReference>
<dbReference type="SUPFAM" id="SSF56281">
    <property type="entry name" value="Metallo-hydrolase/oxidoreductase"/>
    <property type="match status" value="1"/>
</dbReference>
<dbReference type="Pfam" id="PF07521">
    <property type="entry name" value="RMMBL"/>
    <property type="match status" value="1"/>
</dbReference>
<feature type="domain" description="Beta-Casp" evidence="2">
    <location>
        <begin position="275"/>
        <end position="402"/>
    </location>
</feature>
<protein>
    <recommendedName>
        <fullName evidence="2">Beta-Casp domain-containing protein</fullName>
    </recommendedName>
</protein>
<dbReference type="Gene3D" id="3.60.15.10">
    <property type="entry name" value="Ribonuclease Z/Hydroxyacylglutathione hydrolase-like"/>
    <property type="match status" value="1"/>
</dbReference>
<evidence type="ECO:0000313" key="3">
    <source>
        <dbReference type="EMBL" id="OHA80213.1"/>
    </source>
</evidence>
<proteinExistence type="predicted"/>
<dbReference type="InterPro" id="IPR011108">
    <property type="entry name" value="RMMBL"/>
</dbReference>